<dbReference type="Proteomes" id="UP000028701">
    <property type="component" value="Unassembled WGS sequence"/>
</dbReference>
<sequence length="55" mass="6360">MLYIFLGIMAHYYCALSKDKLDYAAALRKTRIAAIERDIKKAEDTSLWAAFVLFE</sequence>
<gene>
    <name evidence="1" type="ORF">RRU01S_36_00320</name>
</gene>
<evidence type="ECO:0008006" key="3">
    <source>
        <dbReference type="Google" id="ProtNLM"/>
    </source>
</evidence>
<dbReference type="EMBL" id="BBJU01000036">
    <property type="protein sequence ID" value="GAK73367.1"/>
    <property type="molecule type" value="Genomic_DNA"/>
</dbReference>
<protein>
    <recommendedName>
        <fullName evidence="3">CHAT domain-containing protein</fullName>
    </recommendedName>
</protein>
<organism evidence="1 2">
    <name type="scientific">Agrobacterium rubi TR3 = NBRC 13261</name>
    <dbReference type="NCBI Taxonomy" id="1368415"/>
    <lineage>
        <taxon>Bacteria</taxon>
        <taxon>Pseudomonadati</taxon>
        <taxon>Pseudomonadota</taxon>
        <taxon>Alphaproteobacteria</taxon>
        <taxon>Hyphomicrobiales</taxon>
        <taxon>Rhizobiaceae</taxon>
        <taxon>Rhizobium/Agrobacterium group</taxon>
        <taxon>Agrobacterium</taxon>
    </lineage>
</organism>
<evidence type="ECO:0000313" key="1">
    <source>
        <dbReference type="EMBL" id="GAK73367.1"/>
    </source>
</evidence>
<name>A0A081D371_9HYPH</name>
<comment type="caution">
    <text evidence="1">The sequence shown here is derived from an EMBL/GenBank/DDBJ whole genome shotgun (WGS) entry which is preliminary data.</text>
</comment>
<evidence type="ECO:0000313" key="2">
    <source>
        <dbReference type="Proteomes" id="UP000028701"/>
    </source>
</evidence>
<accession>A0A081D371</accession>
<dbReference type="AlphaFoldDB" id="A0A081D371"/>
<proteinExistence type="predicted"/>
<reference evidence="1 2" key="1">
    <citation type="submission" date="2014-08" db="EMBL/GenBank/DDBJ databases">
        <title>Whole genome shotgun sequence of Rhizobium rubi NBRC 13261.</title>
        <authorList>
            <person name="Katano-Makiyama Y."/>
            <person name="Hosoyama A."/>
            <person name="Hashimoto M."/>
            <person name="Hosoyama Y."/>
            <person name="Noguchi M."/>
            <person name="Tsuchikane K."/>
            <person name="Uohara A."/>
            <person name="Ohji S."/>
            <person name="Ichikawa N."/>
            <person name="Kimura A."/>
            <person name="Yamazoe A."/>
            <person name="Fujita N."/>
        </authorList>
    </citation>
    <scope>NUCLEOTIDE SEQUENCE [LARGE SCALE GENOMIC DNA]</scope>
    <source>
        <strain evidence="1 2">NBRC 13261</strain>
    </source>
</reference>